<dbReference type="RefSeq" id="WP_274259668.1">
    <property type="nucleotide sequence ID" value="NZ_CP117884.1"/>
</dbReference>
<evidence type="ECO:0000313" key="3">
    <source>
        <dbReference type="EMBL" id="WDF82303.1"/>
    </source>
</evidence>
<reference evidence="3 4" key="1">
    <citation type="submission" date="2023-02" db="EMBL/GenBank/DDBJ databases">
        <title>Genome sequence of Lacticaseibacillus sp. KACC 23028.</title>
        <authorList>
            <person name="Kim S."/>
            <person name="Heo J."/>
            <person name="Kwon S.-W."/>
        </authorList>
    </citation>
    <scope>NUCLEOTIDE SEQUENCE [LARGE SCALE GENOMIC DNA]</scope>
    <source>
        <strain evidence="3 4">KACC 23028</strain>
    </source>
</reference>
<dbReference type="EMBL" id="CP117884">
    <property type="protein sequence ID" value="WDF82303.1"/>
    <property type="molecule type" value="Genomic_DNA"/>
</dbReference>
<sequence length="290" mass="30805">MPAKATRKRTQNARITKRTPRQKDHKLQRRLVTFLLALVVICGVGVVGLRATALNEDFTTQTLSTGDNLTQIESQIQKAAGSSLTNIPGASTIVSRTISEDTTKALVSAAVTDVYSNTTAQIDFTKMDAAVRSALTSSATGLAATLADSVANSLLPELHSYFNTQLANQTQEARNELQDLKSDVNAVIVPLVVIAAVLLIWLLLVAGGLGRFLHNVGWSGLIGGVAGLALTQVAMQLPQVTKLAAKAGDLQDVARSYMAAVVNHMSGYYLIAGGIGLALMLITIPLMRRR</sequence>
<keyword evidence="4" id="KW-1185">Reference proteome</keyword>
<feature type="transmembrane region" description="Helical" evidence="2">
    <location>
        <begin position="267"/>
        <end position="287"/>
    </location>
</feature>
<evidence type="ECO:0000313" key="4">
    <source>
        <dbReference type="Proteomes" id="UP001220377"/>
    </source>
</evidence>
<keyword evidence="2" id="KW-0472">Membrane</keyword>
<feature type="transmembrane region" description="Helical" evidence="2">
    <location>
        <begin position="184"/>
        <end position="204"/>
    </location>
</feature>
<feature type="transmembrane region" description="Helical" evidence="2">
    <location>
        <begin position="31"/>
        <end position="53"/>
    </location>
</feature>
<gene>
    <name evidence="3" type="ORF">PQ472_10470</name>
</gene>
<dbReference type="Proteomes" id="UP001220377">
    <property type="component" value="Chromosome"/>
</dbReference>
<keyword evidence="2" id="KW-1133">Transmembrane helix</keyword>
<name>A0ABY7WQ27_9LACO</name>
<proteinExistence type="predicted"/>
<accession>A0ABY7WQ27</accession>
<protein>
    <submittedName>
        <fullName evidence="3">Uncharacterized protein</fullName>
    </submittedName>
</protein>
<feature type="transmembrane region" description="Helical" evidence="2">
    <location>
        <begin position="216"/>
        <end position="235"/>
    </location>
</feature>
<evidence type="ECO:0000256" key="2">
    <source>
        <dbReference type="SAM" id="Phobius"/>
    </source>
</evidence>
<feature type="region of interest" description="Disordered" evidence="1">
    <location>
        <begin position="1"/>
        <end position="24"/>
    </location>
</feature>
<organism evidence="3 4">
    <name type="scientific">Lacticaseibacillus pabuli</name>
    <dbReference type="NCBI Taxonomy" id="3025672"/>
    <lineage>
        <taxon>Bacteria</taxon>
        <taxon>Bacillati</taxon>
        <taxon>Bacillota</taxon>
        <taxon>Bacilli</taxon>
        <taxon>Lactobacillales</taxon>
        <taxon>Lactobacillaceae</taxon>
        <taxon>Lacticaseibacillus</taxon>
    </lineage>
</organism>
<evidence type="ECO:0000256" key="1">
    <source>
        <dbReference type="SAM" id="MobiDB-lite"/>
    </source>
</evidence>
<keyword evidence="2" id="KW-0812">Transmembrane</keyword>